<dbReference type="Gene3D" id="3.30.450.20">
    <property type="entry name" value="PAS domain"/>
    <property type="match status" value="1"/>
</dbReference>
<evidence type="ECO:0000256" key="3">
    <source>
        <dbReference type="ARBA" id="ARBA00023012"/>
    </source>
</evidence>
<sequence>MLKLGLGKYRKIVVLIALFLVFDVGVLGMTFLISNQIAADAVSLNLAGEQRTLVQQMTKSALLLQDDATQGTIDSTGKSSFSELDELLLTADRFNATLEAFHEGGKVLENGAKVALTPQDDVQAGAFFAQLEALWLPVNAELQKLKAQKSKNPDLGPVLQILVADNLNLLSISNMLTNRMEVISASRAQNLRIIQIAGITLALVNFAFILYSFLGQLRKSDAAVEVAQRETENILRTTQDGLFLLDTSFTIGTQTSQALGRILGVPDVAGKNFLDLIRPMVTPKTFDTTQEYIELLMRHDVKEKLVASLNPLDCLEINTPRPNGAIDTRYLNFSFNRVTHQGKVTHLLVTANDITRRVRLERELKESERKVQDQMGMMVHLLQADPRLLQDFLRSAVQGLDEINVALKNASGEGFTRAIEQIFRIAHRMKGDANALKLEALGDALHAFETVLSDLQQRKSGSNEDLLPVTVRVKSLYVQLHAIQDTLARIVQVRGVVQVEPPKPAHDPEIANLPFVRQWKGFVQQVAERNGKHAELSYQGMDLDKLDAPLREALNSIVNQFIRNAVTHGVEKPAERRLRGKPEAGRLSVYVSDQGDGMVELSFRDDGAGINHESLRAVAVRSGRMTAEAAAAAEPRALVSLIFEPGVSTRETADEDAGRGVGLDSVKAMIARMGGRVRIGTTAGEYCHFRVQLPLHTMQQSVQTEEVREAA</sequence>
<keyword evidence="4" id="KW-0597">Phosphoprotein</keyword>
<feature type="transmembrane region" description="Helical" evidence="5">
    <location>
        <begin position="12"/>
        <end position="33"/>
    </location>
</feature>
<dbReference type="Gene3D" id="1.20.120.160">
    <property type="entry name" value="HPT domain"/>
    <property type="match status" value="1"/>
</dbReference>
<dbReference type="EMBL" id="BAABLD010000008">
    <property type="protein sequence ID" value="GAA5166885.1"/>
    <property type="molecule type" value="Genomic_DNA"/>
</dbReference>
<evidence type="ECO:0000259" key="6">
    <source>
        <dbReference type="PROSITE" id="PS50109"/>
    </source>
</evidence>
<dbReference type="SMART" id="SM00387">
    <property type="entry name" value="HATPase_c"/>
    <property type="match status" value="1"/>
</dbReference>
<organism evidence="8 9">
    <name type="scientific">Viridibacterium curvum</name>
    <dbReference type="NCBI Taxonomy" id="1101404"/>
    <lineage>
        <taxon>Bacteria</taxon>
        <taxon>Pseudomonadati</taxon>
        <taxon>Pseudomonadota</taxon>
        <taxon>Betaproteobacteria</taxon>
        <taxon>Rhodocyclales</taxon>
        <taxon>Rhodocyclaceae</taxon>
        <taxon>Viridibacterium</taxon>
    </lineage>
</organism>
<evidence type="ECO:0000256" key="2">
    <source>
        <dbReference type="ARBA" id="ARBA00012438"/>
    </source>
</evidence>
<dbReference type="SUPFAM" id="SSF47226">
    <property type="entry name" value="Histidine-containing phosphotransfer domain, HPT domain"/>
    <property type="match status" value="1"/>
</dbReference>
<dbReference type="Pfam" id="PF01627">
    <property type="entry name" value="Hpt"/>
    <property type="match status" value="1"/>
</dbReference>
<dbReference type="InterPro" id="IPR036641">
    <property type="entry name" value="HPT_dom_sf"/>
</dbReference>
<evidence type="ECO:0000313" key="9">
    <source>
        <dbReference type="Proteomes" id="UP001500547"/>
    </source>
</evidence>
<dbReference type="PANTHER" id="PTHR43395:SF10">
    <property type="entry name" value="CHEMOTAXIS PROTEIN CHEA"/>
    <property type="match status" value="1"/>
</dbReference>
<dbReference type="InterPro" id="IPR035965">
    <property type="entry name" value="PAS-like_dom_sf"/>
</dbReference>
<reference evidence="9" key="1">
    <citation type="journal article" date="2019" name="Int. J. Syst. Evol. Microbiol.">
        <title>The Global Catalogue of Microorganisms (GCM) 10K type strain sequencing project: providing services to taxonomists for standard genome sequencing and annotation.</title>
        <authorList>
            <consortium name="The Broad Institute Genomics Platform"/>
            <consortium name="The Broad Institute Genome Sequencing Center for Infectious Disease"/>
            <person name="Wu L."/>
            <person name="Ma J."/>
        </authorList>
    </citation>
    <scope>NUCLEOTIDE SEQUENCE [LARGE SCALE GENOMIC DNA]</scope>
    <source>
        <strain evidence="9">JCM 18715</strain>
    </source>
</reference>
<dbReference type="InterPro" id="IPR036890">
    <property type="entry name" value="HATPase_C_sf"/>
</dbReference>
<comment type="catalytic activity">
    <reaction evidence="1">
        <text>ATP + protein L-histidine = ADP + protein N-phospho-L-histidine.</text>
        <dbReference type="EC" id="2.7.13.3"/>
    </reaction>
</comment>
<dbReference type="Proteomes" id="UP001500547">
    <property type="component" value="Unassembled WGS sequence"/>
</dbReference>
<dbReference type="InterPro" id="IPR008207">
    <property type="entry name" value="Sig_transdc_His_kin_Hpt_dom"/>
</dbReference>
<dbReference type="EC" id="2.7.13.3" evidence="2"/>
<dbReference type="PANTHER" id="PTHR43395">
    <property type="entry name" value="SENSOR HISTIDINE KINASE CHEA"/>
    <property type="match status" value="1"/>
</dbReference>
<dbReference type="InterPro" id="IPR051315">
    <property type="entry name" value="Bact_Chemotaxis_CheA"/>
</dbReference>
<feature type="domain" description="HPt" evidence="7">
    <location>
        <begin position="381"/>
        <end position="494"/>
    </location>
</feature>
<dbReference type="InterPro" id="IPR005467">
    <property type="entry name" value="His_kinase_dom"/>
</dbReference>
<dbReference type="InterPro" id="IPR004358">
    <property type="entry name" value="Sig_transdc_His_kin-like_C"/>
</dbReference>
<evidence type="ECO:0000259" key="7">
    <source>
        <dbReference type="PROSITE" id="PS50894"/>
    </source>
</evidence>
<evidence type="ECO:0000256" key="5">
    <source>
        <dbReference type="SAM" id="Phobius"/>
    </source>
</evidence>
<protein>
    <recommendedName>
        <fullName evidence="2">histidine kinase</fullName>
        <ecNumber evidence="2">2.7.13.3</ecNumber>
    </recommendedName>
</protein>
<keyword evidence="5" id="KW-0472">Membrane</keyword>
<keyword evidence="3" id="KW-0902">Two-component regulatory system</keyword>
<dbReference type="PRINTS" id="PR00344">
    <property type="entry name" value="BCTRLSENSOR"/>
</dbReference>
<dbReference type="Pfam" id="PF02518">
    <property type="entry name" value="HATPase_c"/>
    <property type="match status" value="1"/>
</dbReference>
<accession>A0ABP9QT61</accession>
<dbReference type="RefSeq" id="WP_345533275.1">
    <property type="nucleotide sequence ID" value="NZ_BAABLD010000008.1"/>
</dbReference>
<evidence type="ECO:0000256" key="1">
    <source>
        <dbReference type="ARBA" id="ARBA00000085"/>
    </source>
</evidence>
<dbReference type="SUPFAM" id="SSF55785">
    <property type="entry name" value="PYP-like sensor domain (PAS domain)"/>
    <property type="match status" value="1"/>
</dbReference>
<feature type="domain" description="Histidine kinase" evidence="6">
    <location>
        <begin position="558"/>
        <end position="697"/>
    </location>
</feature>
<name>A0ABP9QT61_9RHOO</name>
<evidence type="ECO:0000313" key="8">
    <source>
        <dbReference type="EMBL" id="GAA5166885.1"/>
    </source>
</evidence>
<keyword evidence="9" id="KW-1185">Reference proteome</keyword>
<dbReference type="PROSITE" id="PS50109">
    <property type="entry name" value="HIS_KIN"/>
    <property type="match status" value="1"/>
</dbReference>
<dbReference type="PROSITE" id="PS50894">
    <property type="entry name" value="HPT"/>
    <property type="match status" value="1"/>
</dbReference>
<keyword evidence="5" id="KW-0812">Transmembrane</keyword>
<evidence type="ECO:0000256" key="4">
    <source>
        <dbReference type="PROSITE-ProRule" id="PRU00110"/>
    </source>
</evidence>
<feature type="modified residue" description="Phosphohistidine" evidence="4">
    <location>
        <position position="427"/>
    </location>
</feature>
<dbReference type="Gene3D" id="3.30.565.10">
    <property type="entry name" value="Histidine kinase-like ATPase, C-terminal domain"/>
    <property type="match status" value="1"/>
</dbReference>
<comment type="caution">
    <text evidence="8">The sequence shown here is derived from an EMBL/GenBank/DDBJ whole genome shotgun (WGS) entry which is preliminary data.</text>
</comment>
<dbReference type="CDD" id="cd00088">
    <property type="entry name" value="HPT"/>
    <property type="match status" value="1"/>
</dbReference>
<gene>
    <name evidence="8" type="ORF">GCM10025770_24630</name>
</gene>
<keyword evidence="5" id="KW-1133">Transmembrane helix</keyword>
<dbReference type="SUPFAM" id="SSF55874">
    <property type="entry name" value="ATPase domain of HSP90 chaperone/DNA topoisomerase II/histidine kinase"/>
    <property type="match status" value="1"/>
</dbReference>
<proteinExistence type="predicted"/>
<dbReference type="InterPro" id="IPR003594">
    <property type="entry name" value="HATPase_dom"/>
</dbReference>